<dbReference type="Proteomes" id="UP001605036">
    <property type="component" value="Unassembled WGS sequence"/>
</dbReference>
<keyword evidence="2" id="KW-1185">Reference proteome</keyword>
<proteinExistence type="predicted"/>
<evidence type="ECO:0000313" key="1">
    <source>
        <dbReference type="EMBL" id="KAL2633405.1"/>
    </source>
</evidence>
<name>A0ABD1YRX1_9MARC</name>
<comment type="caution">
    <text evidence="1">The sequence shown here is derived from an EMBL/GenBank/DDBJ whole genome shotgun (WGS) entry which is preliminary data.</text>
</comment>
<organism evidence="1 2">
    <name type="scientific">Riccia fluitans</name>
    <dbReference type="NCBI Taxonomy" id="41844"/>
    <lineage>
        <taxon>Eukaryota</taxon>
        <taxon>Viridiplantae</taxon>
        <taxon>Streptophyta</taxon>
        <taxon>Embryophyta</taxon>
        <taxon>Marchantiophyta</taxon>
        <taxon>Marchantiopsida</taxon>
        <taxon>Marchantiidae</taxon>
        <taxon>Marchantiales</taxon>
        <taxon>Ricciaceae</taxon>
        <taxon>Riccia</taxon>
    </lineage>
</organism>
<accession>A0ABD1YRX1</accession>
<dbReference type="AlphaFoldDB" id="A0ABD1YRX1"/>
<sequence length="112" mass="12366">MKGDRKQDERRVCGWLIGLITSREVHSFATFASARSKGRCRCLSVPVEGTCRCLSDAWSWSDPGEPVCEESPVVYQVRASPAVRMQSSNVCLRALSCSTGKHFHFATSDLPS</sequence>
<protein>
    <submittedName>
        <fullName evidence="1">Uncharacterized protein</fullName>
    </submittedName>
</protein>
<dbReference type="EMBL" id="JBHFFA010000003">
    <property type="protein sequence ID" value="KAL2633405.1"/>
    <property type="molecule type" value="Genomic_DNA"/>
</dbReference>
<reference evidence="1 2" key="1">
    <citation type="submission" date="2024-09" db="EMBL/GenBank/DDBJ databases">
        <title>Chromosome-scale assembly of Riccia fluitans.</title>
        <authorList>
            <person name="Paukszto L."/>
            <person name="Sawicki J."/>
            <person name="Karawczyk K."/>
            <person name="Piernik-Szablinska J."/>
            <person name="Szczecinska M."/>
            <person name="Mazdziarz M."/>
        </authorList>
    </citation>
    <scope>NUCLEOTIDE SEQUENCE [LARGE SCALE GENOMIC DNA]</scope>
    <source>
        <strain evidence="1">Rf_01</strain>
        <tissue evidence="1">Aerial parts of the thallus</tissue>
    </source>
</reference>
<evidence type="ECO:0000313" key="2">
    <source>
        <dbReference type="Proteomes" id="UP001605036"/>
    </source>
</evidence>
<gene>
    <name evidence="1" type="ORF">R1flu_004884</name>
</gene>